<evidence type="ECO:0000256" key="3">
    <source>
        <dbReference type="ARBA" id="ARBA00022884"/>
    </source>
</evidence>
<dbReference type="PANTHER" id="PTHR11831">
    <property type="entry name" value="30S 40S RIBOSOMAL PROTEIN"/>
    <property type="match status" value="1"/>
</dbReference>
<keyword evidence="4 7" id="KW-0689">Ribosomal protein</keyword>
<dbReference type="Pfam" id="PF01479">
    <property type="entry name" value="S4"/>
    <property type="match status" value="1"/>
</dbReference>
<keyword evidence="3" id="KW-0694">RNA-binding</keyword>
<dbReference type="InterPro" id="IPR022801">
    <property type="entry name" value="Ribosomal_uS4"/>
</dbReference>
<dbReference type="GO" id="GO:0003735">
    <property type="term" value="F:structural constituent of ribosome"/>
    <property type="evidence" value="ECO:0007669"/>
    <property type="project" value="TreeGrafter"/>
</dbReference>
<dbReference type="AlphaFoldDB" id="A0A645ISD6"/>
<dbReference type="InterPro" id="IPR036986">
    <property type="entry name" value="S4_RNA-bd_sf"/>
</dbReference>
<evidence type="ECO:0000256" key="5">
    <source>
        <dbReference type="ARBA" id="ARBA00023274"/>
    </source>
</evidence>
<dbReference type="EMBL" id="VSSQ01122397">
    <property type="protein sequence ID" value="MPN54298.1"/>
    <property type="molecule type" value="Genomic_DNA"/>
</dbReference>
<proteinExistence type="inferred from homology"/>
<organism evidence="7">
    <name type="scientific">bioreactor metagenome</name>
    <dbReference type="NCBI Taxonomy" id="1076179"/>
    <lineage>
        <taxon>unclassified sequences</taxon>
        <taxon>metagenomes</taxon>
        <taxon>ecological metagenomes</taxon>
    </lineage>
</organism>
<dbReference type="CDD" id="cd00165">
    <property type="entry name" value="S4"/>
    <property type="match status" value="1"/>
</dbReference>
<evidence type="ECO:0000256" key="1">
    <source>
        <dbReference type="ARBA" id="ARBA00007465"/>
    </source>
</evidence>
<dbReference type="InterPro" id="IPR001912">
    <property type="entry name" value="Ribosomal_uS4_N"/>
</dbReference>
<dbReference type="FunFam" id="3.10.290.10:FF:000001">
    <property type="entry name" value="30S ribosomal protein S4"/>
    <property type="match status" value="1"/>
</dbReference>
<comment type="similarity">
    <text evidence="1">Belongs to the universal ribosomal protein uS4 family.</text>
</comment>
<evidence type="ECO:0000256" key="4">
    <source>
        <dbReference type="ARBA" id="ARBA00022980"/>
    </source>
</evidence>
<keyword evidence="2" id="KW-0699">rRNA-binding</keyword>
<gene>
    <name evidence="7" type="primary">rpsD_51</name>
    <name evidence="7" type="ORF">SDC9_201968</name>
</gene>
<feature type="domain" description="RNA-binding S4" evidence="6">
    <location>
        <begin position="29"/>
        <end position="93"/>
    </location>
</feature>
<evidence type="ECO:0000259" key="6">
    <source>
        <dbReference type="SMART" id="SM00363"/>
    </source>
</evidence>
<dbReference type="GO" id="GO:0019843">
    <property type="term" value="F:rRNA binding"/>
    <property type="evidence" value="ECO:0007669"/>
    <property type="project" value="UniProtKB-KW"/>
</dbReference>
<dbReference type="Gene3D" id="1.10.1050.10">
    <property type="entry name" value="Ribosomal Protein S4 Delta 41, Chain A, domain 1"/>
    <property type="match status" value="1"/>
</dbReference>
<dbReference type="PROSITE" id="PS00632">
    <property type="entry name" value="RIBOSOMAL_S4"/>
    <property type="match status" value="1"/>
</dbReference>
<name>A0A645ISD6_9ZZZZ</name>
<sequence>MESQFRKYYEKAAREKGITGENMLRMLEERLDNVVYRLGFCDSRPQARQFVTHGHVRVNGKKVDIPSFEVSVGDVITVKDRSKDIDRLKDLRENGLGRPVPKWMELDAANLTGKVVALPEREDIDLSIEEHFIVELYSR</sequence>
<dbReference type="PANTHER" id="PTHR11831:SF4">
    <property type="entry name" value="SMALL RIBOSOMAL SUBUNIT PROTEIN US4M"/>
    <property type="match status" value="1"/>
</dbReference>
<dbReference type="Pfam" id="PF00163">
    <property type="entry name" value="Ribosomal_S4"/>
    <property type="match status" value="1"/>
</dbReference>
<dbReference type="SMART" id="SM00363">
    <property type="entry name" value="S4"/>
    <property type="match status" value="1"/>
</dbReference>
<dbReference type="NCBIfam" id="NF003717">
    <property type="entry name" value="PRK05327.1"/>
    <property type="match status" value="1"/>
</dbReference>
<dbReference type="SUPFAM" id="SSF55174">
    <property type="entry name" value="Alpha-L RNA-binding motif"/>
    <property type="match status" value="1"/>
</dbReference>
<keyword evidence="5" id="KW-0687">Ribonucleoprotein</keyword>
<dbReference type="GO" id="GO:0015935">
    <property type="term" value="C:small ribosomal subunit"/>
    <property type="evidence" value="ECO:0007669"/>
    <property type="project" value="TreeGrafter"/>
</dbReference>
<evidence type="ECO:0000313" key="7">
    <source>
        <dbReference type="EMBL" id="MPN54298.1"/>
    </source>
</evidence>
<dbReference type="Gene3D" id="3.10.290.10">
    <property type="entry name" value="RNA-binding S4 domain"/>
    <property type="match status" value="1"/>
</dbReference>
<accession>A0A645ISD6</accession>
<evidence type="ECO:0000256" key="2">
    <source>
        <dbReference type="ARBA" id="ARBA00022730"/>
    </source>
</evidence>
<comment type="caution">
    <text evidence="7">The sequence shown here is derived from an EMBL/GenBank/DDBJ whole genome shotgun (WGS) entry which is preliminary data.</text>
</comment>
<dbReference type="GO" id="GO:0042274">
    <property type="term" value="P:ribosomal small subunit biogenesis"/>
    <property type="evidence" value="ECO:0007669"/>
    <property type="project" value="TreeGrafter"/>
</dbReference>
<reference evidence="7" key="1">
    <citation type="submission" date="2019-08" db="EMBL/GenBank/DDBJ databases">
        <authorList>
            <person name="Kucharzyk K."/>
            <person name="Murdoch R.W."/>
            <person name="Higgins S."/>
            <person name="Loffler F."/>
        </authorList>
    </citation>
    <scope>NUCLEOTIDE SEQUENCE</scope>
</reference>
<protein>
    <submittedName>
        <fullName evidence="7">30S ribosomal protein S4</fullName>
    </submittedName>
</protein>
<dbReference type="PROSITE" id="PS50889">
    <property type="entry name" value="S4"/>
    <property type="match status" value="1"/>
</dbReference>
<dbReference type="InterPro" id="IPR002942">
    <property type="entry name" value="S4_RNA-bd"/>
</dbReference>
<dbReference type="InterPro" id="IPR018079">
    <property type="entry name" value="Ribosomal_uS4_CS"/>
</dbReference>